<dbReference type="OrthoDB" id="2011769at2759"/>
<dbReference type="Proteomes" id="UP000653305">
    <property type="component" value="Unassembled WGS sequence"/>
</dbReference>
<keyword evidence="5" id="KW-0813">Transport</keyword>
<dbReference type="PRINTS" id="PR00328">
    <property type="entry name" value="SAR1GTPBP"/>
</dbReference>
<keyword evidence="5" id="KW-0653">Protein transport</keyword>
<dbReference type="PANTHER" id="PTHR11711">
    <property type="entry name" value="ADP RIBOSYLATION FACTOR-RELATED"/>
    <property type="match status" value="1"/>
</dbReference>
<dbReference type="EMBL" id="BMAC01000280">
    <property type="protein sequence ID" value="GFP92498.1"/>
    <property type="molecule type" value="Genomic_DNA"/>
</dbReference>
<dbReference type="InterPro" id="IPR024156">
    <property type="entry name" value="Small_GTPase_ARF"/>
</dbReference>
<dbReference type="Pfam" id="PF00025">
    <property type="entry name" value="Arf"/>
    <property type="match status" value="1"/>
</dbReference>
<evidence type="ECO:0000256" key="8">
    <source>
        <dbReference type="PIRSR" id="PIRSR606689-2"/>
    </source>
</evidence>
<feature type="binding site" evidence="7">
    <location>
        <begin position="89"/>
        <end position="92"/>
    </location>
    <ligand>
        <name>GTP</name>
        <dbReference type="ChEBI" id="CHEBI:37565"/>
    </ligand>
</feature>
<dbReference type="GO" id="GO:0015031">
    <property type="term" value="P:protein transport"/>
    <property type="evidence" value="ECO:0007669"/>
    <property type="project" value="UniProtKB-KW"/>
</dbReference>
<keyword evidence="8" id="KW-0479">Metal-binding</keyword>
<dbReference type="InterPro" id="IPR005225">
    <property type="entry name" value="Small_GTP-bd"/>
</dbReference>
<dbReference type="InterPro" id="IPR006689">
    <property type="entry name" value="Small_GTPase_ARF/SAR"/>
</dbReference>
<dbReference type="PROSITE" id="PS51417">
    <property type="entry name" value="ARF"/>
    <property type="match status" value="1"/>
</dbReference>
<dbReference type="SMART" id="SM00178">
    <property type="entry name" value="SAR"/>
    <property type="match status" value="1"/>
</dbReference>
<evidence type="ECO:0000256" key="3">
    <source>
        <dbReference type="ARBA" id="ARBA00022741"/>
    </source>
</evidence>
<dbReference type="Gene3D" id="3.40.50.300">
    <property type="entry name" value="P-loop containing nucleotide triphosphate hydrolases"/>
    <property type="match status" value="1"/>
</dbReference>
<keyword evidence="2" id="KW-0449">Lipoprotein</keyword>
<protein>
    <submittedName>
        <fullName evidence="10">ADP-ribosylation factor 1</fullName>
    </submittedName>
</protein>
<evidence type="ECO:0000256" key="6">
    <source>
        <dbReference type="ARBA" id="ARBA00023134"/>
    </source>
</evidence>
<proteinExistence type="inferred from homology"/>
<keyword evidence="4" id="KW-0931">ER-Golgi transport</keyword>
<organism evidence="10 11">
    <name type="scientific">Phtheirospermum japonicum</name>
    <dbReference type="NCBI Taxonomy" id="374723"/>
    <lineage>
        <taxon>Eukaryota</taxon>
        <taxon>Viridiplantae</taxon>
        <taxon>Streptophyta</taxon>
        <taxon>Embryophyta</taxon>
        <taxon>Tracheophyta</taxon>
        <taxon>Spermatophyta</taxon>
        <taxon>Magnoliopsida</taxon>
        <taxon>eudicotyledons</taxon>
        <taxon>Gunneridae</taxon>
        <taxon>Pentapetalae</taxon>
        <taxon>asterids</taxon>
        <taxon>lamiids</taxon>
        <taxon>Lamiales</taxon>
        <taxon>Orobanchaceae</taxon>
        <taxon>Orobanchaceae incertae sedis</taxon>
        <taxon>Phtheirospermum</taxon>
    </lineage>
</organism>
<feature type="binding site" evidence="7">
    <location>
        <position position="33"/>
    </location>
    <ligand>
        <name>GTP</name>
        <dbReference type="ChEBI" id="CHEBI:37565"/>
    </ligand>
</feature>
<dbReference type="InterPro" id="IPR027417">
    <property type="entry name" value="P-loop_NTPase"/>
</dbReference>
<reference evidence="10" key="1">
    <citation type="submission" date="2020-07" db="EMBL/GenBank/DDBJ databases">
        <title>Ethylene signaling mediates host invasion by parasitic plants.</title>
        <authorList>
            <person name="Yoshida S."/>
        </authorList>
    </citation>
    <scope>NUCLEOTIDE SEQUENCE</scope>
    <source>
        <strain evidence="10">Okayama</strain>
    </source>
</reference>
<dbReference type="AlphaFoldDB" id="A0A830C5W3"/>
<keyword evidence="6 7" id="KW-0342">GTP-binding</keyword>
<dbReference type="GO" id="GO:0003924">
    <property type="term" value="F:GTPase activity"/>
    <property type="evidence" value="ECO:0007669"/>
    <property type="project" value="InterPro"/>
</dbReference>
<evidence type="ECO:0000256" key="1">
    <source>
        <dbReference type="ARBA" id="ARBA00010290"/>
    </source>
</evidence>
<keyword evidence="11" id="KW-1185">Reference proteome</keyword>
<evidence type="ECO:0000313" key="11">
    <source>
        <dbReference type="Proteomes" id="UP000653305"/>
    </source>
</evidence>
<dbReference type="GO" id="GO:0016192">
    <property type="term" value="P:vesicle-mediated transport"/>
    <property type="evidence" value="ECO:0007669"/>
    <property type="project" value="UniProtKB-KW"/>
</dbReference>
<keyword evidence="2" id="KW-0519">Myristate</keyword>
<accession>A0A830C5W3</accession>
<dbReference type="GO" id="GO:0046872">
    <property type="term" value="F:metal ion binding"/>
    <property type="evidence" value="ECO:0007669"/>
    <property type="project" value="UniProtKB-KW"/>
</dbReference>
<dbReference type="SUPFAM" id="SSF52540">
    <property type="entry name" value="P-loop containing nucleoside triphosphate hydrolases"/>
    <property type="match status" value="1"/>
</dbReference>
<comment type="similarity">
    <text evidence="1 9">Belongs to the small GTPase superfamily. Arf family.</text>
</comment>
<evidence type="ECO:0000256" key="4">
    <source>
        <dbReference type="ARBA" id="ARBA00022892"/>
    </source>
</evidence>
<dbReference type="NCBIfam" id="TIGR00231">
    <property type="entry name" value="small_GTP"/>
    <property type="match status" value="1"/>
</dbReference>
<name>A0A830C5W3_9LAMI</name>
<feature type="binding site" evidence="8">
    <location>
        <position position="11"/>
    </location>
    <ligand>
        <name>Mg(2+)</name>
        <dbReference type="ChEBI" id="CHEBI:18420"/>
    </ligand>
</feature>
<comment type="caution">
    <text evidence="10">The sequence shown here is derived from an EMBL/GenBank/DDBJ whole genome shotgun (WGS) entry which is preliminary data.</text>
</comment>
<keyword evidence="8" id="KW-0460">Magnesium</keyword>
<evidence type="ECO:0000256" key="7">
    <source>
        <dbReference type="PIRSR" id="PIRSR606689-1"/>
    </source>
</evidence>
<gene>
    <name evidence="10" type="ORF">PHJA_001394000</name>
</gene>
<evidence type="ECO:0000313" key="10">
    <source>
        <dbReference type="EMBL" id="GFP92498.1"/>
    </source>
</evidence>
<dbReference type="SMART" id="SM00177">
    <property type="entry name" value="ARF"/>
    <property type="match status" value="1"/>
</dbReference>
<dbReference type="FunFam" id="3.40.50.300:FF:000412">
    <property type="entry name" value="ADP-ribosylation factor 1"/>
    <property type="match status" value="1"/>
</dbReference>
<evidence type="ECO:0000256" key="5">
    <source>
        <dbReference type="ARBA" id="ARBA00022927"/>
    </source>
</evidence>
<evidence type="ECO:0000256" key="2">
    <source>
        <dbReference type="ARBA" id="ARBA00022707"/>
    </source>
</evidence>
<keyword evidence="3 7" id="KW-0547">Nucleotide-binding</keyword>
<dbReference type="GO" id="GO:0005525">
    <property type="term" value="F:GTP binding"/>
    <property type="evidence" value="ECO:0007669"/>
    <property type="project" value="UniProtKB-KW"/>
</dbReference>
<dbReference type="GO" id="GO:0030010">
    <property type="term" value="P:establishment of cell polarity"/>
    <property type="evidence" value="ECO:0007669"/>
    <property type="project" value="UniProtKB-ARBA"/>
</dbReference>
<sequence length="145" mass="16247">MLGKVVPRAATVGFNLETLHYNNIKFQVWDVGGQTSIKPYLRCFFPNTHAIIYVVDSSDMDSLVFAKEEIHTILDEEEMKGVVVLLFANKQDLPGALDDAEITEVLELHKVKNRQCAVFKTCAVKGEGIFEGLDWLSNTLESRDG</sequence>
<evidence type="ECO:0000256" key="9">
    <source>
        <dbReference type="RuleBase" id="RU003925"/>
    </source>
</evidence>